<keyword evidence="2" id="KW-0934">Plastid</keyword>
<dbReference type="EMBL" id="MK281454">
    <property type="protein sequence ID" value="QAA11539.1"/>
    <property type="molecule type" value="Genomic_DNA"/>
</dbReference>
<evidence type="ECO:0000256" key="1">
    <source>
        <dbReference type="SAM" id="MobiDB-lite"/>
    </source>
</evidence>
<feature type="region of interest" description="Disordered" evidence="1">
    <location>
        <begin position="121"/>
        <end position="143"/>
    </location>
</feature>
<proteinExistence type="predicted"/>
<geneLocation type="plastid" evidence="2"/>
<gene>
    <name evidence="2" type="primary">orf143</name>
</gene>
<protein>
    <submittedName>
        <fullName evidence="2">Uncharacterized protein</fullName>
    </submittedName>
</protein>
<accession>A0A3R5QLJ0</accession>
<organism evidence="2">
    <name type="scientific">Eustigmatophyceae sp. Chic 10/23 P-6w</name>
    <dbReference type="NCBI Taxonomy" id="1446905"/>
    <lineage>
        <taxon>Eukaryota</taxon>
        <taxon>Sar</taxon>
        <taxon>Stramenopiles</taxon>
        <taxon>Ochrophyta</taxon>
        <taxon>Eustigmatophyceae</taxon>
    </lineage>
</organism>
<dbReference type="GeneID" id="38947622"/>
<reference evidence="2" key="1">
    <citation type="journal article" date="2019" name="Genome Biol. Evol.">
        <title>Plastid Genomes and Proteins Illuminate the Evolution of Eustigmatophyte Algae and Their Bacterial Endosymbionts.</title>
        <authorList>
            <person name="Sevcikova T."/>
            <person name="Yurchenko T."/>
            <person name="Fawley K.P."/>
            <person name="Amaral R."/>
            <person name="Strnad H."/>
            <person name="Santos L.M."/>
            <person name="Fawley M.W."/>
            <person name="Elias M."/>
        </authorList>
    </citation>
    <scope>NUCLEOTIDE SEQUENCE</scope>
</reference>
<sequence length="143" mass="16523">MKQEKFEKHIKLMLEIMPSIDAIVKYLRKDLGCSQLECDKLIYHFLYLIEVCLEAKNFSKLDILAFRTTAELSMNEYHIPESKRDEIIIGSEKDNTAHILFAPLLRDLDLEALINVLNDSRNSESDDDDDDGPNFGPMPTLIY</sequence>
<dbReference type="RefSeq" id="YP_009550602.1">
    <property type="nucleotide sequence ID" value="NC_040296.1"/>
</dbReference>
<dbReference type="AlphaFoldDB" id="A0A3R5QLJ0"/>
<evidence type="ECO:0000313" key="2">
    <source>
        <dbReference type="EMBL" id="QAA11539.1"/>
    </source>
</evidence>
<name>A0A3R5QLJ0_9STRA</name>